<feature type="domain" description="ABC transporter" evidence="4">
    <location>
        <begin position="11"/>
        <end position="220"/>
    </location>
</feature>
<dbReference type="SMART" id="SM00382">
    <property type="entry name" value="AAA"/>
    <property type="match status" value="1"/>
</dbReference>
<dbReference type="InterPro" id="IPR003593">
    <property type="entry name" value="AAA+_ATPase"/>
</dbReference>
<dbReference type="OrthoDB" id="9802264at2"/>
<evidence type="ECO:0000256" key="3">
    <source>
        <dbReference type="ARBA" id="ARBA00022840"/>
    </source>
</evidence>
<evidence type="ECO:0000313" key="5">
    <source>
        <dbReference type="EMBL" id="RZS89932.1"/>
    </source>
</evidence>
<dbReference type="Pfam" id="PF00005">
    <property type="entry name" value="ABC_tran"/>
    <property type="match status" value="1"/>
</dbReference>
<evidence type="ECO:0000256" key="2">
    <source>
        <dbReference type="ARBA" id="ARBA00022741"/>
    </source>
</evidence>
<dbReference type="Proteomes" id="UP000293638">
    <property type="component" value="Unassembled WGS sequence"/>
</dbReference>
<evidence type="ECO:0000259" key="4">
    <source>
        <dbReference type="PROSITE" id="PS50893"/>
    </source>
</evidence>
<organism evidence="5 6">
    <name type="scientific">Motilibacter rhizosphaerae</name>
    <dbReference type="NCBI Taxonomy" id="598652"/>
    <lineage>
        <taxon>Bacteria</taxon>
        <taxon>Bacillati</taxon>
        <taxon>Actinomycetota</taxon>
        <taxon>Actinomycetes</taxon>
        <taxon>Motilibacterales</taxon>
        <taxon>Motilibacteraceae</taxon>
        <taxon>Motilibacter</taxon>
    </lineage>
</organism>
<protein>
    <submittedName>
        <fullName evidence="5">Putative ABC transport system ATP-binding protein</fullName>
    </submittedName>
</protein>
<dbReference type="Gene3D" id="3.40.50.300">
    <property type="entry name" value="P-loop containing nucleotide triphosphate hydrolases"/>
    <property type="match status" value="1"/>
</dbReference>
<keyword evidence="2" id="KW-0547">Nucleotide-binding</keyword>
<dbReference type="AlphaFoldDB" id="A0A4Q7NU41"/>
<dbReference type="PROSITE" id="PS50893">
    <property type="entry name" value="ABC_TRANSPORTER_2"/>
    <property type="match status" value="1"/>
</dbReference>
<dbReference type="EMBL" id="SGXD01000002">
    <property type="protein sequence ID" value="RZS89932.1"/>
    <property type="molecule type" value="Genomic_DNA"/>
</dbReference>
<name>A0A4Q7NU41_9ACTN</name>
<comment type="caution">
    <text evidence="5">The sequence shown here is derived from an EMBL/GenBank/DDBJ whole genome shotgun (WGS) entry which is preliminary data.</text>
</comment>
<dbReference type="PANTHER" id="PTHR24220">
    <property type="entry name" value="IMPORT ATP-BINDING PROTEIN"/>
    <property type="match status" value="1"/>
</dbReference>
<sequence length="220" mass="23156">MSALPDAAPVLEVRGLRKSYRRGDEVVHALQGVELQVAAGELVVLLGRSGSGKTTLLSCILGWEDPDSGEVEVTAPGAATAWERTAVVPQQTGLLEELTLLENVALPARLAGVPAPRTAALHALEELQIAGEADRRPDAVSLGQAQRAALARALVVRPALLLADEPTSRLDEDLTRVVLAELRRRCHADGLAVLLASHDALATAYADRVVRLAEGRLAAG</sequence>
<dbReference type="InterPro" id="IPR003439">
    <property type="entry name" value="ABC_transporter-like_ATP-bd"/>
</dbReference>
<dbReference type="PANTHER" id="PTHR24220:SF689">
    <property type="entry name" value="LIPOPROTEIN-RELEASING SYSTEM ATP-BINDING PROTEIN LOLD"/>
    <property type="match status" value="1"/>
</dbReference>
<dbReference type="GO" id="GO:0005524">
    <property type="term" value="F:ATP binding"/>
    <property type="evidence" value="ECO:0007669"/>
    <property type="project" value="UniProtKB-KW"/>
</dbReference>
<dbReference type="InterPro" id="IPR017871">
    <property type="entry name" value="ABC_transporter-like_CS"/>
</dbReference>
<dbReference type="InterPro" id="IPR015854">
    <property type="entry name" value="ABC_transpr_LolD-like"/>
</dbReference>
<evidence type="ECO:0000256" key="1">
    <source>
        <dbReference type="ARBA" id="ARBA00005417"/>
    </source>
</evidence>
<dbReference type="GO" id="GO:0016887">
    <property type="term" value="F:ATP hydrolysis activity"/>
    <property type="evidence" value="ECO:0007669"/>
    <property type="project" value="InterPro"/>
</dbReference>
<keyword evidence="6" id="KW-1185">Reference proteome</keyword>
<proteinExistence type="inferred from homology"/>
<gene>
    <name evidence="5" type="ORF">EV189_1712</name>
</gene>
<dbReference type="PROSITE" id="PS00211">
    <property type="entry name" value="ABC_TRANSPORTER_1"/>
    <property type="match status" value="1"/>
</dbReference>
<dbReference type="InterPro" id="IPR027417">
    <property type="entry name" value="P-loop_NTPase"/>
</dbReference>
<keyword evidence="3 5" id="KW-0067">ATP-binding</keyword>
<comment type="similarity">
    <text evidence="1">Belongs to the ABC transporter superfamily.</text>
</comment>
<dbReference type="GO" id="GO:0022857">
    <property type="term" value="F:transmembrane transporter activity"/>
    <property type="evidence" value="ECO:0007669"/>
    <property type="project" value="TreeGrafter"/>
</dbReference>
<dbReference type="GO" id="GO:0005886">
    <property type="term" value="C:plasma membrane"/>
    <property type="evidence" value="ECO:0007669"/>
    <property type="project" value="TreeGrafter"/>
</dbReference>
<dbReference type="SUPFAM" id="SSF52540">
    <property type="entry name" value="P-loop containing nucleoside triphosphate hydrolases"/>
    <property type="match status" value="1"/>
</dbReference>
<evidence type="ECO:0000313" key="6">
    <source>
        <dbReference type="Proteomes" id="UP000293638"/>
    </source>
</evidence>
<accession>A0A4Q7NU41</accession>
<reference evidence="5 6" key="1">
    <citation type="submission" date="2019-02" db="EMBL/GenBank/DDBJ databases">
        <title>Genomic Encyclopedia of Type Strains, Phase IV (KMG-IV): sequencing the most valuable type-strain genomes for metagenomic binning, comparative biology and taxonomic classification.</title>
        <authorList>
            <person name="Goeker M."/>
        </authorList>
    </citation>
    <scope>NUCLEOTIDE SEQUENCE [LARGE SCALE GENOMIC DNA]</scope>
    <source>
        <strain evidence="5 6">DSM 45622</strain>
    </source>
</reference>
<dbReference type="RefSeq" id="WP_130492466.1">
    <property type="nucleotide sequence ID" value="NZ_SGXD01000002.1"/>
</dbReference>